<organism evidence="1">
    <name type="scientific">Absidia glauca</name>
    <name type="common">Pin mould</name>
    <dbReference type="NCBI Taxonomy" id="4829"/>
    <lineage>
        <taxon>Eukaryota</taxon>
        <taxon>Fungi</taxon>
        <taxon>Fungi incertae sedis</taxon>
        <taxon>Mucoromycota</taxon>
        <taxon>Mucoromycotina</taxon>
        <taxon>Mucoromycetes</taxon>
        <taxon>Mucorales</taxon>
        <taxon>Cunninghamellaceae</taxon>
        <taxon>Absidia</taxon>
    </lineage>
</organism>
<proteinExistence type="predicted"/>
<accession>A0A168N0T7</accession>
<protein>
    <recommendedName>
        <fullName evidence="3">Reverse transcriptase zinc-binding domain-containing protein</fullName>
    </recommendedName>
</protein>
<evidence type="ECO:0000313" key="1">
    <source>
        <dbReference type="EMBL" id="SAL99581.1"/>
    </source>
</evidence>
<dbReference type="AlphaFoldDB" id="A0A168N0T7"/>
<evidence type="ECO:0008006" key="3">
    <source>
        <dbReference type="Google" id="ProtNLM"/>
    </source>
</evidence>
<dbReference type="Proteomes" id="UP000078561">
    <property type="component" value="Unassembled WGS sequence"/>
</dbReference>
<sequence>MPSATIAFSRLKMITISSWAVTLKSTSGSTYGQVHPSHHRSKSYGRSLPLPTVTTLTFWTGLAKSSSQSGPTIGTAITTTSFGTRKRRLPLSIVYYLSTKERIKCRSTNLITDSTCLHCSQDIETDHPFFLGCPTKNHVWLDLWPGPSFPPSQEDLWTLIISPNSKEDHLLSWTGKVLLAIWNSHWQCHHHNNEWNKEAAIAAFYRLVWFFLSDGVSLNKRSTWIFGITVIANVEENDALQDPVTTSVHTSNRMVYQEEGYQLVNGKDDDISMAQSFSIEEVELEE</sequence>
<keyword evidence="2" id="KW-1185">Reference proteome</keyword>
<name>A0A168N0T7_ABSGL</name>
<dbReference type="OrthoDB" id="2273311at2759"/>
<evidence type="ECO:0000313" key="2">
    <source>
        <dbReference type="Proteomes" id="UP000078561"/>
    </source>
</evidence>
<reference evidence="1" key="1">
    <citation type="submission" date="2016-04" db="EMBL/GenBank/DDBJ databases">
        <authorList>
            <person name="Evans L.H."/>
            <person name="Alamgir A."/>
            <person name="Owens N."/>
            <person name="Weber N.D."/>
            <person name="Virtaneva K."/>
            <person name="Barbian K."/>
            <person name="Babar A."/>
            <person name="Rosenke K."/>
        </authorList>
    </citation>
    <scope>NUCLEOTIDE SEQUENCE [LARGE SCALE GENOMIC DNA]</scope>
    <source>
        <strain evidence="1">CBS 101.48</strain>
    </source>
</reference>
<dbReference type="EMBL" id="LT552921">
    <property type="protein sequence ID" value="SAL99581.1"/>
    <property type="molecule type" value="Genomic_DNA"/>
</dbReference>
<dbReference type="InParanoid" id="A0A168N0T7"/>
<gene>
    <name evidence="1" type="primary">ABSGL_05226.1 scaffold 6851</name>
</gene>